<evidence type="ECO:0000259" key="7">
    <source>
        <dbReference type="PROSITE" id="PS50290"/>
    </source>
</evidence>
<dbReference type="PROSITE" id="PS50003">
    <property type="entry name" value="PH_DOMAIN"/>
    <property type="match status" value="1"/>
</dbReference>
<comment type="caution">
    <text evidence="8">The sequence shown here is derived from an EMBL/GenBank/DDBJ whole genome shotgun (WGS) entry which is preliminary data.</text>
</comment>
<dbReference type="SUPFAM" id="SSF56112">
    <property type="entry name" value="Protein kinase-like (PK-like)"/>
    <property type="match status" value="1"/>
</dbReference>
<dbReference type="GO" id="GO:0048015">
    <property type="term" value="P:phosphatidylinositol-mediated signaling"/>
    <property type="evidence" value="ECO:0007669"/>
    <property type="project" value="TreeGrafter"/>
</dbReference>
<evidence type="ECO:0000256" key="3">
    <source>
        <dbReference type="ARBA" id="ARBA00022679"/>
    </source>
</evidence>
<dbReference type="GO" id="GO:0016020">
    <property type="term" value="C:membrane"/>
    <property type="evidence" value="ECO:0007669"/>
    <property type="project" value="TreeGrafter"/>
</dbReference>
<dbReference type="Gene3D" id="1.10.1070.11">
    <property type="entry name" value="Phosphatidylinositol 3-/4-kinase, catalytic domain"/>
    <property type="match status" value="1"/>
</dbReference>
<feature type="compositionally biased region" description="Basic and acidic residues" evidence="5">
    <location>
        <begin position="147"/>
        <end position="179"/>
    </location>
</feature>
<dbReference type="GO" id="GO:0005737">
    <property type="term" value="C:cytoplasm"/>
    <property type="evidence" value="ECO:0007669"/>
    <property type="project" value="TreeGrafter"/>
</dbReference>
<evidence type="ECO:0000259" key="6">
    <source>
        <dbReference type="PROSITE" id="PS50003"/>
    </source>
</evidence>
<name>A0A4D9D8C6_9STRA</name>
<protein>
    <recommendedName>
        <fullName evidence="2">1-phosphatidylinositol 4-kinase</fullName>
        <ecNumber evidence="2">2.7.1.67</ecNumber>
    </recommendedName>
</protein>
<dbReference type="InterPro" id="IPR013083">
    <property type="entry name" value="Znf_RING/FYVE/PHD"/>
</dbReference>
<feature type="compositionally biased region" description="Acidic residues" evidence="5">
    <location>
        <begin position="130"/>
        <end position="146"/>
    </location>
</feature>
<dbReference type="GO" id="GO:0004430">
    <property type="term" value="F:1-phosphatidylinositol 4-kinase activity"/>
    <property type="evidence" value="ECO:0007669"/>
    <property type="project" value="UniProtKB-EC"/>
</dbReference>
<accession>A0A4D9D8C6</accession>
<dbReference type="Gene3D" id="3.30.40.10">
    <property type="entry name" value="Zinc/RING finger domain, C3HC4 (zinc finger)"/>
    <property type="match status" value="1"/>
</dbReference>
<dbReference type="EMBL" id="SDOX01000009">
    <property type="protein sequence ID" value="TFJ86253.1"/>
    <property type="molecule type" value="Genomic_DNA"/>
</dbReference>
<feature type="compositionally biased region" description="Polar residues" evidence="5">
    <location>
        <begin position="800"/>
        <end position="813"/>
    </location>
</feature>
<gene>
    <name evidence="8" type="ORF">NSK_002461</name>
</gene>
<dbReference type="Proteomes" id="UP000355283">
    <property type="component" value="Unassembled WGS sequence"/>
</dbReference>
<dbReference type="InterPro" id="IPR036940">
    <property type="entry name" value="PI3/4_kinase_cat_sf"/>
</dbReference>
<feature type="compositionally biased region" description="Low complexity" evidence="5">
    <location>
        <begin position="252"/>
        <end position="267"/>
    </location>
</feature>
<dbReference type="FunFam" id="1.10.1070.11:FF:000016">
    <property type="entry name" value="PIK1p Phosphatidylinositol 4-kinase"/>
    <property type="match status" value="1"/>
</dbReference>
<dbReference type="PROSITE" id="PS50290">
    <property type="entry name" value="PI3_4_KINASE_3"/>
    <property type="match status" value="1"/>
</dbReference>
<evidence type="ECO:0000256" key="2">
    <source>
        <dbReference type="ARBA" id="ARBA00012169"/>
    </source>
</evidence>
<dbReference type="InterPro" id="IPR057754">
    <property type="entry name" value="PI4-kinase_beta/PIK1_cat"/>
</dbReference>
<dbReference type="InterPro" id="IPR011993">
    <property type="entry name" value="PH-like_dom_sf"/>
</dbReference>
<keyword evidence="3" id="KW-0808">Transferase</keyword>
<dbReference type="PROSITE" id="PS00915">
    <property type="entry name" value="PI3_4_KINASE_1"/>
    <property type="match status" value="1"/>
</dbReference>
<dbReference type="SMART" id="SM00146">
    <property type="entry name" value="PI3Kc"/>
    <property type="match status" value="1"/>
</dbReference>
<reference evidence="8 9" key="1">
    <citation type="submission" date="2019-01" db="EMBL/GenBank/DDBJ databases">
        <title>Nuclear Genome Assembly of the Microalgal Biofuel strain Nannochloropsis salina CCMP1776.</title>
        <authorList>
            <person name="Hovde B."/>
        </authorList>
    </citation>
    <scope>NUCLEOTIDE SEQUENCE [LARGE SCALE GENOMIC DNA]</scope>
    <source>
        <strain evidence="8 9">CCMP1776</strain>
    </source>
</reference>
<dbReference type="Gene3D" id="3.30.1010.10">
    <property type="entry name" value="Phosphatidylinositol 3-kinase Catalytic Subunit, Chain A, domain 4"/>
    <property type="match status" value="1"/>
</dbReference>
<evidence type="ECO:0000256" key="4">
    <source>
        <dbReference type="ARBA" id="ARBA00022777"/>
    </source>
</evidence>
<dbReference type="SUPFAM" id="SSF57903">
    <property type="entry name" value="FYVE/PHD zinc finger"/>
    <property type="match status" value="1"/>
</dbReference>
<dbReference type="Pfam" id="PF00454">
    <property type="entry name" value="PI3_PI4_kinase"/>
    <property type="match status" value="1"/>
</dbReference>
<dbReference type="InterPro" id="IPR011009">
    <property type="entry name" value="Kinase-like_dom_sf"/>
</dbReference>
<feature type="region of interest" description="Disordered" evidence="5">
    <location>
        <begin position="127"/>
        <end position="179"/>
    </location>
</feature>
<sequence>MSSSRQGYLWKCTARDGGGSPSAMQRVYCVLAGTTLWDYDTEDEAALRQRPRSEVDVIGVSPWDGKARYQNYVFGFLFLSTQGTTYYAVAHSKEDLEYWLSAVRVGLQVRFGMRNVTSETFIKISQKEVEDGEDEDEVEEEEEEEEKEMRRTVGRAHVHDEGRRKQTEDGEYNSDHGCPDGICEKGVEMKDADDGMERVGEGRNQAKIYEGTSPRNECNLLDGMPLAGVTGVQVDSRRHCEVSRPDTAVSAGGIPTSGIPGPSTTSSRTRKGMADKPMRRTPYPSALPERSDASDVVTGGECRQDSDTCGISGQPLGRSNPRHSCLSCAGSFSSEYCSDEVPLLHFQYQQAVRVCRNCFLAQYFLNHLKLLSATLRTHLYELALEGCPVADKNSAKNRVFRRPSAEALLAWQLYDGGQIDAKEFSELLKADARLQDERVNSMLGDFKVTLMQPGVGDDAITLLRLLFDLRDEGQPVKYALILERLLLIARSDLAAVEFVLPQLLQIYVLKSDDGGVNQILQLEALEDFLVKICCVCSAQIPLRVVWSMMGYYEDTLHTNAPPWLMARRGRIIRLTLRIEAAIRGAAHEFSVEMLNIFSLAAPAQLALLRREWAIVQETRQHPLLRPFPPMTTFRKMHGEIGDDPSAAALAVAESSRAFDSSFCGQRSRKAQGAGPPSAGLGDKESTGNFEDLIAFTAQINLVKSLTDTAESLRHIDPSLRKETLRASLQRIQHHYRGVYFPLSRDLESMPGIIRLCVDEGVVFRSKARVPILVCFEVIRLAQHPKRGSTLGEKGKVEAGSNGQTARRSSTSAEYMSKQEAEHLLDKGALHERMSSLELGAVCHQSGGQAKLEAGGSASEAREEVDQASYLARNAAIRAKSNLHLDNVPYTVAPNAMQRYASKSEVLQMVQTRRRRTRVDVLELTTNEAFQHFSGEHDQSSSTAASNSNHIFHLHNERCTVEQGMRVEDVCVGTTGGADAKMTSEVSPAVATAIQEFKKGNLTKAEFDMLVAKDQRFRRNISENSYLDDQFFVSMAFGESWASKRARVKAASPDGNRSGWDLLSMIVKSNDDLRQEVCMVQFIEMCQVIFREAGLDLWLEPYGIISTTSSTGLIETLTDALSLDALKKKDGYISLAHHFQSSYGHDAARLLQAKHSFVTSLAAYSLVCYVFQIKDRHNGNILLDTEGHLIHIDYGFILGIAPGGSFSIETAPFKLTPEMVEVMGGVDGALFDEFAALFAGGFFALQLNVERIMALVEIMAEQSRYPCFQATDRSVILQRLRARLLPGGRLPVSKVDTVAFALDLITQSYNSITTLQYERYQNFTNGISI</sequence>
<feature type="domain" description="PH" evidence="6">
    <location>
        <begin position="2"/>
        <end position="108"/>
    </location>
</feature>
<feature type="region of interest" description="Disordered" evidence="5">
    <location>
        <begin position="788"/>
        <end position="815"/>
    </location>
</feature>
<dbReference type="EC" id="2.7.1.67" evidence="2"/>
<evidence type="ECO:0000313" key="9">
    <source>
        <dbReference type="Proteomes" id="UP000355283"/>
    </source>
</evidence>
<evidence type="ECO:0000256" key="5">
    <source>
        <dbReference type="SAM" id="MobiDB-lite"/>
    </source>
</evidence>
<evidence type="ECO:0000256" key="1">
    <source>
        <dbReference type="ARBA" id="ARBA00001686"/>
    </source>
</evidence>
<dbReference type="InterPro" id="IPR018936">
    <property type="entry name" value="PI3/4_kinase_CS"/>
</dbReference>
<dbReference type="PANTHER" id="PTHR10048:SF22">
    <property type="entry name" value="PHOSPHATIDYLINOSITOL 4-KINASE BETA"/>
    <property type="match status" value="1"/>
</dbReference>
<keyword evidence="9" id="KW-1185">Reference proteome</keyword>
<dbReference type="InterPro" id="IPR001849">
    <property type="entry name" value="PH_domain"/>
</dbReference>
<dbReference type="InterPro" id="IPR015433">
    <property type="entry name" value="PI3/4_kinase"/>
</dbReference>
<dbReference type="CDD" id="cd05168">
    <property type="entry name" value="PI4Kc_III_beta"/>
    <property type="match status" value="1"/>
</dbReference>
<organism evidence="8 9">
    <name type="scientific">Nannochloropsis salina CCMP1776</name>
    <dbReference type="NCBI Taxonomy" id="1027361"/>
    <lineage>
        <taxon>Eukaryota</taxon>
        <taxon>Sar</taxon>
        <taxon>Stramenopiles</taxon>
        <taxon>Ochrophyta</taxon>
        <taxon>Eustigmatophyceae</taxon>
        <taxon>Eustigmatales</taxon>
        <taxon>Monodopsidaceae</taxon>
        <taxon>Microchloropsis</taxon>
        <taxon>Microchloropsis salina</taxon>
    </lineage>
</organism>
<dbReference type="Gene3D" id="2.30.29.30">
    <property type="entry name" value="Pleckstrin-homology domain (PH domain)/Phosphotyrosine-binding domain (PTB)"/>
    <property type="match status" value="1"/>
</dbReference>
<dbReference type="PANTHER" id="PTHR10048">
    <property type="entry name" value="PHOSPHATIDYLINOSITOL KINASE"/>
    <property type="match status" value="1"/>
</dbReference>
<dbReference type="GO" id="GO:0046854">
    <property type="term" value="P:phosphatidylinositol phosphate biosynthetic process"/>
    <property type="evidence" value="ECO:0007669"/>
    <property type="project" value="InterPro"/>
</dbReference>
<dbReference type="OrthoDB" id="10264149at2759"/>
<dbReference type="SUPFAM" id="SSF50729">
    <property type="entry name" value="PH domain-like"/>
    <property type="match status" value="1"/>
</dbReference>
<feature type="region of interest" description="Disordered" evidence="5">
    <location>
        <begin position="244"/>
        <end position="299"/>
    </location>
</feature>
<dbReference type="InterPro" id="IPR000403">
    <property type="entry name" value="PI3/4_kinase_cat_dom"/>
</dbReference>
<evidence type="ECO:0000313" key="8">
    <source>
        <dbReference type="EMBL" id="TFJ86253.1"/>
    </source>
</evidence>
<keyword evidence="4" id="KW-0418">Kinase</keyword>
<comment type="catalytic activity">
    <reaction evidence="1">
        <text>a 1,2-diacyl-sn-glycero-3-phospho-(1D-myo-inositol) + ATP = a 1,2-diacyl-sn-glycero-3-phospho-(1D-myo-inositol 4-phosphate) + ADP + H(+)</text>
        <dbReference type="Rhea" id="RHEA:19877"/>
        <dbReference type="ChEBI" id="CHEBI:15378"/>
        <dbReference type="ChEBI" id="CHEBI:30616"/>
        <dbReference type="ChEBI" id="CHEBI:57880"/>
        <dbReference type="ChEBI" id="CHEBI:58178"/>
        <dbReference type="ChEBI" id="CHEBI:456216"/>
        <dbReference type="EC" id="2.7.1.67"/>
    </reaction>
</comment>
<dbReference type="InterPro" id="IPR011011">
    <property type="entry name" value="Znf_FYVE_PHD"/>
</dbReference>
<proteinExistence type="predicted"/>
<feature type="domain" description="PI3K/PI4K catalytic" evidence="7">
    <location>
        <begin position="1029"/>
        <end position="1312"/>
    </location>
</feature>